<evidence type="ECO:0000313" key="1">
    <source>
        <dbReference type="EMBL" id="ELA48043.1"/>
    </source>
</evidence>
<protein>
    <submittedName>
        <fullName evidence="1">Uncharacterized protein</fullName>
    </submittedName>
</protein>
<dbReference type="Proteomes" id="UP000011081">
    <property type="component" value="Unassembled WGS sequence"/>
</dbReference>
<dbReference type="VEuPathDB" id="MicrosporidiaDB:VCUG_00466"/>
<keyword evidence="2" id="KW-1185">Reference proteome</keyword>
<gene>
    <name evidence="1" type="ORF">VCUG_00466</name>
</gene>
<dbReference type="InParanoid" id="L2GXM2"/>
<dbReference type="AlphaFoldDB" id="L2GXM2"/>
<sequence length="114" mass="12759">MMLLCEMAVNTRVLVQKYCQHAMDVAASLRSCTSDPAHENTCNKALHRKSRLLNVPCTELRSTGLIRTTNLSDVNVGGAGNFISYVHSLLNKAFSVQKIVYYCHRSYIIKYACS</sequence>
<dbReference type="EMBL" id="GL877408">
    <property type="protein sequence ID" value="ELA48043.1"/>
    <property type="molecule type" value="Genomic_DNA"/>
</dbReference>
<dbReference type="HOGENOM" id="CLU_2122924_0_0_1"/>
<dbReference type="GeneID" id="19878353"/>
<reference evidence="2" key="1">
    <citation type="submission" date="2011-03" db="EMBL/GenBank/DDBJ databases">
        <title>The genome sequence of Vavraia culicis strain floridensis.</title>
        <authorList>
            <consortium name="The Broad Institute Genome Sequencing Platform"/>
            <person name="Cuomo C."/>
            <person name="Becnel J."/>
            <person name="Sanscrainte N."/>
            <person name="Young S.K."/>
            <person name="Zeng Q."/>
            <person name="Gargeya S."/>
            <person name="Fitzgerald M."/>
            <person name="Haas B."/>
            <person name="Abouelleil A."/>
            <person name="Alvarado L."/>
            <person name="Arachchi H.M."/>
            <person name="Berlin A."/>
            <person name="Chapman S.B."/>
            <person name="Gearin G."/>
            <person name="Goldberg J."/>
            <person name="Griggs A."/>
            <person name="Gujja S."/>
            <person name="Hansen M."/>
            <person name="Heiman D."/>
            <person name="Howarth C."/>
            <person name="Larimer J."/>
            <person name="Lui A."/>
            <person name="MacDonald P.J.P."/>
            <person name="McCowen C."/>
            <person name="Montmayeur A."/>
            <person name="Murphy C."/>
            <person name="Neiman D."/>
            <person name="Pearson M."/>
            <person name="Priest M."/>
            <person name="Roberts A."/>
            <person name="Saif S."/>
            <person name="Shea T."/>
            <person name="Sisk P."/>
            <person name="Stolte C."/>
            <person name="Sykes S."/>
            <person name="Wortman J."/>
            <person name="Nusbaum C."/>
            <person name="Birren B."/>
        </authorList>
    </citation>
    <scope>NUCLEOTIDE SEQUENCE [LARGE SCALE GENOMIC DNA]</scope>
    <source>
        <strain evidence="2">floridensis</strain>
    </source>
</reference>
<organism evidence="1 2">
    <name type="scientific">Vavraia culicis (isolate floridensis)</name>
    <name type="common">Microsporidian parasite</name>
    <dbReference type="NCBI Taxonomy" id="948595"/>
    <lineage>
        <taxon>Eukaryota</taxon>
        <taxon>Fungi</taxon>
        <taxon>Fungi incertae sedis</taxon>
        <taxon>Microsporidia</taxon>
        <taxon>Pleistophoridae</taxon>
        <taxon>Vavraia</taxon>
    </lineage>
</organism>
<evidence type="ECO:0000313" key="2">
    <source>
        <dbReference type="Proteomes" id="UP000011081"/>
    </source>
</evidence>
<accession>L2GXM2</accession>
<dbReference type="RefSeq" id="XP_008073488.1">
    <property type="nucleotide sequence ID" value="XM_008075297.1"/>
</dbReference>
<name>L2GXM2_VAVCU</name>
<proteinExistence type="predicted"/>